<protein>
    <submittedName>
        <fullName evidence="1">Uncharacterized protein</fullName>
    </submittedName>
</protein>
<dbReference type="AlphaFoldDB" id="A0A484ZHS2"/>
<sequence length="63" mass="7120">MSASRPETFDKLFMASAKAKFPTDDSVRKVIYLAIQAASKKWNMPIQNWRLAMSRLLSNSVTA</sequence>
<dbReference type="EMBL" id="CAADJA010000002">
    <property type="protein sequence ID" value="VFS47221.1"/>
    <property type="molecule type" value="Genomic_DNA"/>
</dbReference>
<gene>
    <name evidence="1" type="ORF">NCTC12282_02156</name>
</gene>
<accession>A0A484ZHS2</accession>
<proteinExistence type="predicted"/>
<name>A0A484ZHS2_9GAMM</name>
<organism evidence="1 2">
    <name type="scientific">Budvicia aquatica</name>
    <dbReference type="NCBI Taxonomy" id="82979"/>
    <lineage>
        <taxon>Bacteria</taxon>
        <taxon>Pseudomonadati</taxon>
        <taxon>Pseudomonadota</taxon>
        <taxon>Gammaproteobacteria</taxon>
        <taxon>Enterobacterales</taxon>
        <taxon>Budviciaceae</taxon>
        <taxon>Budvicia</taxon>
    </lineage>
</organism>
<evidence type="ECO:0000313" key="2">
    <source>
        <dbReference type="Proteomes" id="UP000373449"/>
    </source>
</evidence>
<dbReference type="Proteomes" id="UP000373449">
    <property type="component" value="Unassembled WGS sequence"/>
</dbReference>
<evidence type="ECO:0000313" key="1">
    <source>
        <dbReference type="EMBL" id="VFS47221.1"/>
    </source>
</evidence>
<reference evidence="1 2" key="1">
    <citation type="submission" date="2019-03" db="EMBL/GenBank/DDBJ databases">
        <authorList>
            <consortium name="Pathogen Informatics"/>
        </authorList>
    </citation>
    <scope>NUCLEOTIDE SEQUENCE [LARGE SCALE GENOMIC DNA]</scope>
    <source>
        <strain evidence="1 2">NCTC12282</strain>
    </source>
</reference>